<dbReference type="SUPFAM" id="SSF52540">
    <property type="entry name" value="P-loop containing nucleoside triphosphate hydrolases"/>
    <property type="match status" value="1"/>
</dbReference>
<dbReference type="GO" id="GO:0043531">
    <property type="term" value="F:ADP binding"/>
    <property type="evidence" value="ECO:0007669"/>
    <property type="project" value="InterPro"/>
</dbReference>
<dbReference type="Proteomes" id="UP001302676">
    <property type="component" value="Unassembled WGS sequence"/>
</dbReference>
<evidence type="ECO:0000313" key="2">
    <source>
        <dbReference type="EMBL" id="KAK4141245.1"/>
    </source>
</evidence>
<dbReference type="EMBL" id="MU853615">
    <property type="protein sequence ID" value="KAK4141245.1"/>
    <property type="molecule type" value="Genomic_DNA"/>
</dbReference>
<reference evidence="2" key="2">
    <citation type="submission" date="2023-05" db="EMBL/GenBank/DDBJ databases">
        <authorList>
            <consortium name="Lawrence Berkeley National Laboratory"/>
            <person name="Steindorff A."/>
            <person name="Hensen N."/>
            <person name="Bonometti L."/>
            <person name="Westerberg I."/>
            <person name="Brannstrom I.O."/>
            <person name="Guillou S."/>
            <person name="Cros-Aarteil S."/>
            <person name="Calhoun S."/>
            <person name="Haridas S."/>
            <person name="Kuo A."/>
            <person name="Mondo S."/>
            <person name="Pangilinan J."/>
            <person name="Riley R."/>
            <person name="Labutti K."/>
            <person name="Andreopoulos B."/>
            <person name="Lipzen A."/>
            <person name="Chen C."/>
            <person name="Yanf M."/>
            <person name="Daum C."/>
            <person name="Ng V."/>
            <person name="Clum A."/>
            <person name="Ohm R."/>
            <person name="Martin F."/>
            <person name="Silar P."/>
            <person name="Natvig D."/>
            <person name="Lalanne C."/>
            <person name="Gautier V."/>
            <person name="Ament-Velasquez S.L."/>
            <person name="Kruys A."/>
            <person name="Hutchinson M.I."/>
            <person name="Powell A.J."/>
            <person name="Barry K."/>
            <person name="Miller A.N."/>
            <person name="Grigoriev I.V."/>
            <person name="Debuchy R."/>
            <person name="Gladieux P."/>
            <person name="Thoren M.H."/>
            <person name="Johannesson H."/>
        </authorList>
    </citation>
    <scope>NUCLEOTIDE SEQUENCE</scope>
    <source>
        <strain evidence="2">CBS 141.50</strain>
    </source>
</reference>
<dbReference type="GeneID" id="87821142"/>
<keyword evidence="3" id="KW-1185">Reference proteome</keyword>
<dbReference type="SMART" id="SM00028">
    <property type="entry name" value="TPR"/>
    <property type="match status" value="3"/>
</dbReference>
<dbReference type="Pfam" id="PF13181">
    <property type="entry name" value="TPR_8"/>
    <property type="match status" value="1"/>
</dbReference>
<dbReference type="InterPro" id="IPR002182">
    <property type="entry name" value="NB-ARC"/>
</dbReference>
<dbReference type="Gene3D" id="3.40.50.300">
    <property type="entry name" value="P-loop containing nucleotide triphosphate hydrolases"/>
    <property type="match status" value="1"/>
</dbReference>
<dbReference type="AlphaFoldDB" id="A0AAN6ZJ80"/>
<dbReference type="PANTHER" id="PTHR35205">
    <property type="entry name" value="NB-ARC AND TPR DOMAIN PROTEIN"/>
    <property type="match status" value="1"/>
</dbReference>
<organism evidence="2 3">
    <name type="scientific">Dichotomopilus funicola</name>
    <dbReference type="NCBI Taxonomy" id="1934379"/>
    <lineage>
        <taxon>Eukaryota</taxon>
        <taxon>Fungi</taxon>
        <taxon>Dikarya</taxon>
        <taxon>Ascomycota</taxon>
        <taxon>Pezizomycotina</taxon>
        <taxon>Sordariomycetes</taxon>
        <taxon>Sordariomycetidae</taxon>
        <taxon>Sordariales</taxon>
        <taxon>Chaetomiaceae</taxon>
        <taxon>Dichotomopilus</taxon>
    </lineage>
</organism>
<evidence type="ECO:0000259" key="1">
    <source>
        <dbReference type="Pfam" id="PF00931"/>
    </source>
</evidence>
<dbReference type="InterPro" id="IPR019734">
    <property type="entry name" value="TPR_rpt"/>
</dbReference>
<evidence type="ECO:0000313" key="3">
    <source>
        <dbReference type="Proteomes" id="UP001302676"/>
    </source>
</evidence>
<dbReference type="PANTHER" id="PTHR35205:SF1">
    <property type="entry name" value="ZU5 DOMAIN-CONTAINING PROTEIN"/>
    <property type="match status" value="1"/>
</dbReference>
<dbReference type="Pfam" id="PF00931">
    <property type="entry name" value="NB-ARC"/>
    <property type="match status" value="1"/>
</dbReference>
<dbReference type="SUPFAM" id="SSF48452">
    <property type="entry name" value="TPR-like"/>
    <property type="match status" value="1"/>
</dbReference>
<feature type="domain" description="NB-ARC" evidence="1">
    <location>
        <begin position="146"/>
        <end position="240"/>
    </location>
</feature>
<dbReference type="RefSeq" id="XP_062634616.1">
    <property type="nucleotide sequence ID" value="XM_062784529.1"/>
</dbReference>
<dbReference type="Pfam" id="PF13424">
    <property type="entry name" value="TPR_12"/>
    <property type="match status" value="1"/>
</dbReference>
<dbReference type="InterPro" id="IPR027417">
    <property type="entry name" value="P-loop_NTPase"/>
</dbReference>
<name>A0AAN6ZJ80_9PEZI</name>
<dbReference type="InterPro" id="IPR011990">
    <property type="entry name" value="TPR-like_helical_dom_sf"/>
</dbReference>
<dbReference type="Gene3D" id="1.25.40.10">
    <property type="entry name" value="Tetratricopeptide repeat domain"/>
    <property type="match status" value="1"/>
</dbReference>
<proteinExistence type="predicted"/>
<accession>A0AAN6ZJ80</accession>
<comment type="caution">
    <text evidence="2">The sequence shown here is derived from an EMBL/GenBank/DDBJ whole genome shotgun (WGS) entry which is preliminary data.</text>
</comment>
<gene>
    <name evidence="2" type="ORF">C8A04DRAFT_39273</name>
</gene>
<reference evidence="2" key="1">
    <citation type="journal article" date="2023" name="Mol. Phylogenet. Evol.">
        <title>Genome-scale phylogeny and comparative genomics of the fungal order Sordariales.</title>
        <authorList>
            <person name="Hensen N."/>
            <person name="Bonometti L."/>
            <person name="Westerberg I."/>
            <person name="Brannstrom I.O."/>
            <person name="Guillou S."/>
            <person name="Cros-Aarteil S."/>
            <person name="Calhoun S."/>
            <person name="Haridas S."/>
            <person name="Kuo A."/>
            <person name="Mondo S."/>
            <person name="Pangilinan J."/>
            <person name="Riley R."/>
            <person name="LaButti K."/>
            <person name="Andreopoulos B."/>
            <person name="Lipzen A."/>
            <person name="Chen C."/>
            <person name="Yan M."/>
            <person name="Daum C."/>
            <person name="Ng V."/>
            <person name="Clum A."/>
            <person name="Steindorff A."/>
            <person name="Ohm R.A."/>
            <person name="Martin F."/>
            <person name="Silar P."/>
            <person name="Natvig D.O."/>
            <person name="Lalanne C."/>
            <person name="Gautier V."/>
            <person name="Ament-Velasquez S.L."/>
            <person name="Kruys A."/>
            <person name="Hutchinson M.I."/>
            <person name="Powell A.J."/>
            <person name="Barry K."/>
            <person name="Miller A.N."/>
            <person name="Grigoriev I.V."/>
            <person name="Debuchy R."/>
            <person name="Gladieux P."/>
            <person name="Hiltunen Thoren M."/>
            <person name="Johannesson H."/>
        </authorList>
    </citation>
    <scope>NUCLEOTIDE SEQUENCE</scope>
    <source>
        <strain evidence="2">CBS 141.50</strain>
    </source>
</reference>
<sequence length="825" mass="92538">MGKLRATSWEFRLVNTDCVKIFLHAAPESLVVRWGSLILELQHHGPRFQRYTARLTGDSYNQPRIALITYQAELLGCSMPLIMGNVFISTCGPFTERIKTHIPNLKDLSPWVNPEAWSWGDLQHLRPRQLLQLPTTIHGHFCHGRETELGQLKKCLLPTVGLENLRTAWVYGMRGVGKTNLALEYAYNIGHYDIILWVVAEGSLKLQQSFAAIARGMCRADDSIQRPAQLRELWLMICDNVEDPMLLQDYWPPASSGSIILTTISQNVAHRFTSVQDTVVMVPFSGARASGTELLPKVAAADRSIADNIKASHLIADAVGHLPLALDLSLASFRRDDPCVETSFLYDPNLARWTPAHFEESISRIWARHLSPHSANADANLDSTSRRLINFVAFLDKDGLIPFIVPDARADVFSGLFEGPDLPTEVVDLSDLIDSPFIQVLINEKLARALLKRNGTTKQISCHRLVRHATFHRIVFVLNACSSTQEDGRPLHNKWTSCEKPASQVSALLHSYFLFKDDIGHPILLCEVAAFCAWYVLQLGQYSTAQKMACQSMNICDVALSQGSRVGYSGWFVRDITSHVYNVLATIEREQPAHGSGVAMSEKVPDIRLSNRCISNPDDEMWIAAGQGNLAVSLMASGRVEEFEIFVRLRQRLDMKANEDVYLRNTGLCLFLLGRFQEALPACREALNAARRKRGEFSEQVPTCYFDLGNIYIRVKNKPAALDALQECLGRRKTPIPLHQFTTFTQHKIGDAAATEGDYRESIPFYEQALDILSRRECHPGSLCRTAFSLAKACKRNENLALYEKYLMFNAVTQQGCGSKMHPKV</sequence>
<protein>
    <recommendedName>
        <fullName evidence="1">NB-ARC domain-containing protein</fullName>
    </recommendedName>
</protein>